<keyword evidence="3" id="KW-0732">Signal</keyword>
<protein>
    <submittedName>
        <fullName evidence="4">Uncharacterized protein</fullName>
    </submittedName>
</protein>
<feature type="chain" id="PRO_5042147869" evidence="3">
    <location>
        <begin position="17"/>
        <end position="463"/>
    </location>
</feature>
<reference evidence="4" key="1">
    <citation type="submission" date="2023-03" db="EMBL/GenBank/DDBJ databases">
        <title>Massive genome expansion in bonnet fungi (Mycena s.s.) driven by repeated elements and novel gene families across ecological guilds.</title>
        <authorList>
            <consortium name="Lawrence Berkeley National Laboratory"/>
            <person name="Harder C.B."/>
            <person name="Miyauchi S."/>
            <person name="Viragh M."/>
            <person name="Kuo A."/>
            <person name="Thoen E."/>
            <person name="Andreopoulos B."/>
            <person name="Lu D."/>
            <person name="Skrede I."/>
            <person name="Drula E."/>
            <person name="Henrissat B."/>
            <person name="Morin E."/>
            <person name="Kohler A."/>
            <person name="Barry K."/>
            <person name="LaButti K."/>
            <person name="Morin E."/>
            <person name="Salamov A."/>
            <person name="Lipzen A."/>
            <person name="Mereny Z."/>
            <person name="Hegedus B."/>
            <person name="Baldrian P."/>
            <person name="Stursova M."/>
            <person name="Weitz H."/>
            <person name="Taylor A."/>
            <person name="Grigoriev I.V."/>
            <person name="Nagy L.G."/>
            <person name="Martin F."/>
            <person name="Kauserud H."/>
        </authorList>
    </citation>
    <scope>NUCLEOTIDE SEQUENCE</scope>
    <source>
        <strain evidence="4">CBHHK188m</strain>
    </source>
</reference>
<evidence type="ECO:0000256" key="2">
    <source>
        <dbReference type="SAM" id="Phobius"/>
    </source>
</evidence>
<organism evidence="4 5">
    <name type="scientific">Mycena maculata</name>
    <dbReference type="NCBI Taxonomy" id="230809"/>
    <lineage>
        <taxon>Eukaryota</taxon>
        <taxon>Fungi</taxon>
        <taxon>Dikarya</taxon>
        <taxon>Basidiomycota</taxon>
        <taxon>Agaricomycotina</taxon>
        <taxon>Agaricomycetes</taxon>
        <taxon>Agaricomycetidae</taxon>
        <taxon>Agaricales</taxon>
        <taxon>Marasmiineae</taxon>
        <taxon>Mycenaceae</taxon>
        <taxon>Mycena</taxon>
    </lineage>
</organism>
<evidence type="ECO:0000313" key="4">
    <source>
        <dbReference type="EMBL" id="KAJ7760852.1"/>
    </source>
</evidence>
<feature type="region of interest" description="Disordered" evidence="1">
    <location>
        <begin position="154"/>
        <end position="181"/>
    </location>
</feature>
<dbReference type="AlphaFoldDB" id="A0AAD7JAN6"/>
<keyword evidence="2" id="KW-0812">Transmembrane</keyword>
<dbReference type="PANTHER" id="PTHR35043:SF7">
    <property type="entry name" value="TRANSCRIPTION FACTOR DOMAIN-CONTAINING PROTEIN"/>
    <property type="match status" value="1"/>
</dbReference>
<evidence type="ECO:0000256" key="3">
    <source>
        <dbReference type="SAM" id="SignalP"/>
    </source>
</evidence>
<feature type="transmembrane region" description="Helical" evidence="2">
    <location>
        <begin position="408"/>
        <end position="430"/>
    </location>
</feature>
<comment type="caution">
    <text evidence="4">The sequence shown here is derived from an EMBL/GenBank/DDBJ whole genome shotgun (WGS) entry which is preliminary data.</text>
</comment>
<keyword evidence="5" id="KW-1185">Reference proteome</keyword>
<feature type="transmembrane region" description="Helical" evidence="2">
    <location>
        <begin position="339"/>
        <end position="362"/>
    </location>
</feature>
<gene>
    <name evidence="4" type="ORF">DFH07DRAFT_771644</name>
</gene>
<accession>A0AAD7JAN6</accession>
<feature type="transmembrane region" description="Helical" evidence="2">
    <location>
        <begin position="374"/>
        <end position="396"/>
    </location>
</feature>
<keyword evidence="2" id="KW-1133">Transmembrane helix</keyword>
<name>A0AAD7JAN6_9AGAR</name>
<feature type="signal peptide" evidence="3">
    <location>
        <begin position="1"/>
        <end position="16"/>
    </location>
</feature>
<dbReference type="Proteomes" id="UP001215280">
    <property type="component" value="Unassembled WGS sequence"/>
</dbReference>
<sequence>MLVLILLYYISQAAFTGSIPIDSDAISSSVESPWSNYFCLDAQHCRTIWNIIWSSLTTIFSCTWVAVRPNIPSPVKTQAMSFWERLWHSVESSVSNRLRLFVIALFVPECILAWAIRQWLEAGRIARKHEDSDWTRAHGFFVIMGGFHLFESPLDGPREENGKPPQQNILAEPPFLHPHTNGNPIRRIDEKELFSPNNGLQFSLPTEREITDRCKGDGLAKSFVLIQTTWFLMQCIARGIERLPVTKLELVACAYAIVNSAVYFFWWNKPLSAGFPVRVLGTPGAPQQQLDQLEATEWLFVGHLAHIAIVHVLGVPDADVSFAELKMAPMFWSNTLQHIVFLADAITSLIGVLFGAIHCIAWSFPFPSLTEGMLWRISCAGMVVLPSLLLPIGWLLFRFPVDFKLPEWVQRLLTFFLLGLLLLATLVYIFGRITTLTLALTTLRSLPPAAYETVHWTTFIPHV</sequence>
<evidence type="ECO:0000313" key="5">
    <source>
        <dbReference type="Proteomes" id="UP001215280"/>
    </source>
</evidence>
<dbReference type="EMBL" id="JARJLG010000047">
    <property type="protein sequence ID" value="KAJ7760852.1"/>
    <property type="molecule type" value="Genomic_DNA"/>
</dbReference>
<dbReference type="PANTHER" id="PTHR35043">
    <property type="entry name" value="TRANSCRIPTION FACTOR DOMAIN-CONTAINING PROTEIN"/>
    <property type="match status" value="1"/>
</dbReference>
<keyword evidence="2" id="KW-0472">Membrane</keyword>
<proteinExistence type="predicted"/>
<evidence type="ECO:0000256" key="1">
    <source>
        <dbReference type="SAM" id="MobiDB-lite"/>
    </source>
</evidence>